<dbReference type="EMBL" id="KI965487">
    <property type="protein sequence ID" value="EUD64897.1"/>
    <property type="molecule type" value="Genomic_DNA"/>
</dbReference>
<dbReference type="PANTHER" id="PTHR22767">
    <property type="entry name" value="N-TERMINAL ACETYLTRANSFERASE-RELATED"/>
    <property type="match status" value="1"/>
</dbReference>
<keyword evidence="6" id="KW-1185">Reference proteome</keyword>
<reference evidence="5 6" key="1">
    <citation type="submission" date="2013-02" db="EMBL/GenBank/DDBJ databases">
        <title>The Genome Sequence of Plasmodium inui San Antonio 1.</title>
        <authorList>
            <consortium name="The Broad Institute Genome Sequencing Platform"/>
            <consortium name="The Broad Institute Genome Sequencing Center for Infectious Disease"/>
            <person name="Neafsey D."/>
            <person name="Cheeseman I."/>
            <person name="Volkman S."/>
            <person name="Adams J."/>
            <person name="Walker B."/>
            <person name="Young S.K."/>
            <person name="Zeng Q."/>
            <person name="Gargeya S."/>
            <person name="Fitzgerald M."/>
            <person name="Haas B."/>
            <person name="Abouelleil A."/>
            <person name="Alvarado L."/>
            <person name="Arachchi H.M."/>
            <person name="Berlin A.M."/>
            <person name="Chapman S.B."/>
            <person name="Dewar J."/>
            <person name="Goldberg J."/>
            <person name="Griggs A."/>
            <person name="Gujja S."/>
            <person name="Hansen M."/>
            <person name="Howarth C."/>
            <person name="Imamovic A."/>
            <person name="Larimer J."/>
            <person name="McCowan C."/>
            <person name="Murphy C."/>
            <person name="Neiman D."/>
            <person name="Pearson M."/>
            <person name="Priest M."/>
            <person name="Roberts A."/>
            <person name="Saif S."/>
            <person name="Shea T."/>
            <person name="Sisk P."/>
            <person name="Sykes S."/>
            <person name="Wortman J."/>
            <person name="Nusbaum C."/>
            <person name="Birren B."/>
        </authorList>
    </citation>
    <scope>NUCLEOTIDE SEQUENCE [LARGE SCALE GENOMIC DNA]</scope>
    <source>
        <strain evidence="5 6">San Antonio 1</strain>
    </source>
</reference>
<dbReference type="GO" id="GO:0005737">
    <property type="term" value="C:cytoplasm"/>
    <property type="evidence" value="ECO:0007669"/>
    <property type="project" value="TreeGrafter"/>
</dbReference>
<gene>
    <name evidence="5" type="ORF">C922_04741</name>
</gene>
<keyword evidence="2 3" id="KW-0802">TPR repeat</keyword>
<dbReference type="RefSeq" id="XP_008818542.1">
    <property type="nucleotide sequence ID" value="XM_008820320.1"/>
</dbReference>
<dbReference type="OrthoDB" id="10263032at2759"/>
<keyword evidence="1" id="KW-0677">Repeat</keyword>
<evidence type="ECO:0000256" key="3">
    <source>
        <dbReference type="PROSITE-ProRule" id="PRU00339"/>
    </source>
</evidence>
<feature type="repeat" description="TPR" evidence="3">
    <location>
        <begin position="239"/>
        <end position="272"/>
    </location>
</feature>
<organism evidence="5 6">
    <name type="scientific">Plasmodium inui San Antonio 1</name>
    <dbReference type="NCBI Taxonomy" id="1237626"/>
    <lineage>
        <taxon>Eukaryota</taxon>
        <taxon>Sar</taxon>
        <taxon>Alveolata</taxon>
        <taxon>Apicomplexa</taxon>
        <taxon>Aconoidasida</taxon>
        <taxon>Haemosporida</taxon>
        <taxon>Plasmodiidae</taxon>
        <taxon>Plasmodium</taxon>
        <taxon>Plasmodium (Plasmodium)</taxon>
    </lineage>
</organism>
<feature type="repeat" description="TPR" evidence="3">
    <location>
        <begin position="85"/>
        <end position="118"/>
    </location>
</feature>
<dbReference type="SUPFAM" id="SSF48452">
    <property type="entry name" value="TPR-like"/>
    <property type="match status" value="1"/>
</dbReference>
<feature type="region of interest" description="Disordered" evidence="4">
    <location>
        <begin position="589"/>
        <end position="661"/>
    </location>
</feature>
<dbReference type="Proteomes" id="UP000030640">
    <property type="component" value="Unassembled WGS sequence"/>
</dbReference>
<feature type="compositionally biased region" description="Basic and acidic residues" evidence="4">
    <location>
        <begin position="690"/>
        <end position="718"/>
    </location>
</feature>
<feature type="region of interest" description="Disordered" evidence="4">
    <location>
        <begin position="681"/>
        <end position="718"/>
    </location>
</feature>
<dbReference type="InterPro" id="IPR011990">
    <property type="entry name" value="TPR-like_helical_dom_sf"/>
</dbReference>
<dbReference type="PANTHER" id="PTHR22767:SF2">
    <property type="entry name" value="N(ALPHA)-ACETYLTRANSFERASE 15_16, ISOFORM A"/>
    <property type="match status" value="1"/>
</dbReference>
<accession>W6ZVT8</accession>
<dbReference type="AlphaFoldDB" id="W6ZVT8"/>
<name>W6ZVT8_9APIC</name>
<dbReference type="VEuPathDB" id="PlasmoDB:C922_04741"/>
<protein>
    <recommendedName>
        <fullName evidence="7">N-alpha-acetyltransferase 15, NatA auxiliary subunit</fullName>
    </recommendedName>
</protein>
<evidence type="ECO:0000313" key="6">
    <source>
        <dbReference type="Proteomes" id="UP000030640"/>
    </source>
</evidence>
<feature type="compositionally biased region" description="Basic and acidic residues" evidence="4">
    <location>
        <begin position="606"/>
        <end position="625"/>
    </location>
</feature>
<dbReference type="Gene3D" id="1.25.40.1010">
    <property type="match status" value="1"/>
</dbReference>
<evidence type="ECO:0000256" key="1">
    <source>
        <dbReference type="ARBA" id="ARBA00022737"/>
    </source>
</evidence>
<dbReference type="Pfam" id="PF12569">
    <property type="entry name" value="NatA_aux_su"/>
    <property type="match status" value="2"/>
</dbReference>
<dbReference type="SMART" id="SM00028">
    <property type="entry name" value="TPR"/>
    <property type="match status" value="3"/>
</dbReference>
<dbReference type="InterPro" id="IPR021183">
    <property type="entry name" value="NatA_aux_su"/>
</dbReference>
<sequence>MKKDAVDNNKLTNKELNNFRLMTQLIELKKHKKAFKICEQILKKYPKNGETLAVKGYLLNLMDEKNKEEAFKLIKEGIVNNISSSFCWYLYGCLYKIYKNNDEALKCYLKALKLNRYDYKALKEACVLLLYLGRYEQFKDLRIDVYKDTVKGVRDKAILIFAFHLVKQYEKCSLIINQVQEDLAPKRSDNRDPRKGNDLTPSEKHDLIIYMCEILLEGKLYGACLDLLKRNEEELLDKLWYNKMLGLLYLFQENFDQANLHFRKAFELNYENLSILLLILYTERSYTLDGNGGIDGSGSSGEADDASKQGRRALSSLFFLDYKNEHKMDDQVNVDEHAKVLLHEFILDVYGSNRNLKLLARKEKNVLNDYVCHNWGMKKYDVYTLSEFNNFVNVNLVDEKHFKQNLHLKNIDEYIKSMRESIQGEMSNITKGDDVYSHNIIHWSEKLGVDLPYCYKKKFEKGMNMVHFYKIKNLNQEEENCFENYFKNLQKKYKHSNLLRIFPLYFYNEKRFSFHVEKLLRSLCFQKCLTIFSYFRPFFTYKNVKIILFLLHRYIENYERVGDIPPFDCGGLACAEVGGCHDCLGGELGQEGEESPGKETQGWAKETPEKREFMPVHGYETDHLNGEAMNGELPTGDDKVHLEKIPNGGEAEETPQLSSRKNAVDSFLHETEEIKNIIGMATPLGGGQKAENKDQNGRKIEKANGKKSTDEGKEKKERKLDLKKVTLTEEERKEYFIFCIHSFITQLYDYINCPNESLTLLKDSSDKITFKANESLKQELLFIKGLIYKRNGNYLEAYRHLEECRLANIGDRYINSKTIKTCLKCGLIKDARKMAYIFTNPLDNNFLKNINETQCFWLEYSISQSYFDNHPNVHLGRYLSLGTDSLYDFGAVKKAENEAAVKKEAGVEYHAAVGKEAEVENVVKERNPSGEKPKLNLRRSILVDNDMLGRNEFNDYSRGLHYLHMGHKHFLDIHEDQICFYYYTMRKLLYRSYRHLLYLTSEIFSCRFYRKFGKALIKALLHIHDSGLLKKNDMNKKSKKKTKANVTMQDESDIYEHIKDDPLQNAMIYMKTFLSQPNVDLSVYKLKFDIERRSPDQDYGQMLDTLLTMKSIFPHHNYNYKFGPAISYYLCTVRLDSASEEARKEITNKLNDLLGLNHSAYNIELLKEVRTQYMEDFVKFFNEHKKGDLHYYQSALEMYLDCGEKVDERLLENSNIDPKKNKLTRCFKFLRFLLKWQGKHVEFAPLLDHFKVTSFFFYAILCH</sequence>
<evidence type="ECO:0000256" key="4">
    <source>
        <dbReference type="SAM" id="MobiDB-lite"/>
    </source>
</evidence>
<evidence type="ECO:0008006" key="7">
    <source>
        <dbReference type="Google" id="ProtNLM"/>
    </source>
</evidence>
<evidence type="ECO:0000313" key="5">
    <source>
        <dbReference type="EMBL" id="EUD64897.1"/>
    </source>
</evidence>
<dbReference type="Gene3D" id="1.25.40.1040">
    <property type="match status" value="3"/>
</dbReference>
<dbReference type="GeneID" id="20040015"/>
<dbReference type="PROSITE" id="PS50005">
    <property type="entry name" value="TPR"/>
    <property type="match status" value="2"/>
</dbReference>
<proteinExistence type="predicted"/>
<dbReference type="InterPro" id="IPR019734">
    <property type="entry name" value="TPR_rpt"/>
</dbReference>
<evidence type="ECO:0000256" key="2">
    <source>
        <dbReference type="ARBA" id="ARBA00022803"/>
    </source>
</evidence>